<proteinExistence type="predicted"/>
<dbReference type="PROSITE" id="PS50968">
    <property type="entry name" value="BIOTINYL_LIPOYL"/>
    <property type="match status" value="1"/>
</dbReference>
<dbReference type="Pfam" id="PF00364">
    <property type="entry name" value="Biotin_lipoyl"/>
    <property type="match status" value="1"/>
</dbReference>
<evidence type="ECO:0000256" key="1">
    <source>
        <dbReference type="ARBA" id="ARBA00023267"/>
    </source>
</evidence>
<dbReference type="Proteomes" id="UP000264036">
    <property type="component" value="Unassembled WGS sequence"/>
</dbReference>
<dbReference type="AlphaFoldDB" id="A0A356LF40"/>
<dbReference type="InterPro" id="IPR011053">
    <property type="entry name" value="Single_hybrid_motif"/>
</dbReference>
<evidence type="ECO:0000259" key="2">
    <source>
        <dbReference type="PROSITE" id="PS50968"/>
    </source>
</evidence>
<dbReference type="PANTHER" id="PTHR45266:SF3">
    <property type="entry name" value="OXALOACETATE DECARBOXYLASE ALPHA CHAIN"/>
    <property type="match status" value="1"/>
</dbReference>
<gene>
    <name evidence="3" type="ORF">DD666_08180</name>
</gene>
<dbReference type="PANTHER" id="PTHR45266">
    <property type="entry name" value="OXALOACETATE DECARBOXYLASE ALPHA CHAIN"/>
    <property type="match status" value="1"/>
</dbReference>
<dbReference type="SUPFAM" id="SSF51230">
    <property type="entry name" value="Single hybrid motif"/>
    <property type="match status" value="1"/>
</dbReference>
<organism evidence="3 4">
    <name type="scientific">Advenella kashmirensis</name>
    <dbReference type="NCBI Taxonomy" id="310575"/>
    <lineage>
        <taxon>Bacteria</taxon>
        <taxon>Pseudomonadati</taxon>
        <taxon>Pseudomonadota</taxon>
        <taxon>Betaproteobacteria</taxon>
        <taxon>Burkholderiales</taxon>
        <taxon>Alcaligenaceae</taxon>
    </lineage>
</organism>
<keyword evidence="1" id="KW-0092">Biotin</keyword>
<dbReference type="Gene3D" id="2.40.50.100">
    <property type="match status" value="1"/>
</dbReference>
<feature type="domain" description="Lipoyl-binding" evidence="2">
    <location>
        <begin position="1"/>
        <end position="70"/>
    </location>
</feature>
<dbReference type="CDD" id="cd06850">
    <property type="entry name" value="biotinyl_domain"/>
    <property type="match status" value="1"/>
</dbReference>
<accession>A0A356LF40</accession>
<protein>
    <submittedName>
        <fullName evidence="3">Acetyl-CoA carboxylase biotin carboxyl carrier protein subunit</fullName>
    </submittedName>
</protein>
<dbReference type="InterPro" id="IPR050709">
    <property type="entry name" value="Biotin_Carboxyl_Carrier/Decarb"/>
</dbReference>
<name>A0A356LF40_9BURK</name>
<comment type="caution">
    <text evidence="3">The sequence shown here is derived from an EMBL/GenBank/DDBJ whole genome shotgun (WGS) entry which is preliminary data.</text>
</comment>
<evidence type="ECO:0000313" key="3">
    <source>
        <dbReference type="EMBL" id="HBP29378.1"/>
    </source>
</evidence>
<sequence>MKYLESSVAGRIISIQLQVGQSVTEGDEIAIIESMKMELPVEAEHSGTVIRVLAATGDEVDEAQALAEIEE</sequence>
<reference evidence="3 4" key="1">
    <citation type="journal article" date="2018" name="Nat. Biotechnol.">
        <title>A standardized bacterial taxonomy based on genome phylogeny substantially revises the tree of life.</title>
        <authorList>
            <person name="Parks D.H."/>
            <person name="Chuvochina M."/>
            <person name="Waite D.W."/>
            <person name="Rinke C."/>
            <person name="Skarshewski A."/>
            <person name="Chaumeil P.A."/>
            <person name="Hugenholtz P."/>
        </authorList>
    </citation>
    <scope>NUCLEOTIDE SEQUENCE [LARGE SCALE GENOMIC DNA]</scope>
    <source>
        <strain evidence="3">UBA10707</strain>
    </source>
</reference>
<dbReference type="InterPro" id="IPR000089">
    <property type="entry name" value="Biotin_lipoyl"/>
</dbReference>
<dbReference type="EMBL" id="DOEK01000020">
    <property type="protein sequence ID" value="HBP29378.1"/>
    <property type="molecule type" value="Genomic_DNA"/>
</dbReference>
<evidence type="ECO:0000313" key="4">
    <source>
        <dbReference type="Proteomes" id="UP000264036"/>
    </source>
</evidence>